<evidence type="ECO:0000313" key="7">
    <source>
        <dbReference type="EMBL" id="MBH1640056.1"/>
    </source>
</evidence>
<feature type="region of interest" description="Disordered" evidence="5">
    <location>
        <begin position="211"/>
        <end position="259"/>
    </location>
</feature>
<evidence type="ECO:0000256" key="2">
    <source>
        <dbReference type="ARBA" id="ARBA00022692"/>
    </source>
</evidence>
<dbReference type="InterPro" id="IPR052719">
    <property type="entry name" value="CvpA-like"/>
</dbReference>
<feature type="transmembrane region" description="Helical" evidence="6">
    <location>
        <begin position="98"/>
        <end position="121"/>
    </location>
</feature>
<name>A0A0K2ITB8_STEMA</name>
<dbReference type="EMBL" id="JADUNO010000033">
    <property type="protein sequence ID" value="MBH1640056.1"/>
    <property type="molecule type" value="Genomic_DNA"/>
</dbReference>
<proteinExistence type="predicted"/>
<feature type="transmembrane region" description="Helical" evidence="6">
    <location>
        <begin position="62"/>
        <end position="86"/>
    </location>
</feature>
<evidence type="ECO:0000313" key="10">
    <source>
        <dbReference type="Proteomes" id="UP000616785"/>
    </source>
</evidence>
<dbReference type="Proteomes" id="UP000616785">
    <property type="component" value="Unassembled WGS sequence"/>
</dbReference>
<evidence type="ECO:0000256" key="6">
    <source>
        <dbReference type="SAM" id="Phobius"/>
    </source>
</evidence>
<gene>
    <name evidence="8" type="ORF">EKL94_16280</name>
    <name evidence="7" type="ORF">I5U57_11445</name>
</gene>
<dbReference type="PANTHER" id="PTHR36926:SF1">
    <property type="entry name" value="COLICIN V PRODUCTION PROTEIN"/>
    <property type="match status" value="1"/>
</dbReference>
<comment type="subcellular location">
    <subcellularLocation>
        <location evidence="1">Membrane</location>
        <topology evidence="1">Multi-pass membrane protein</topology>
    </subcellularLocation>
</comment>
<reference evidence="7" key="2">
    <citation type="submission" date="2020-11" db="EMBL/GenBank/DDBJ databases">
        <title>Enhanced detection system for hospital associated transmission using whole genome sequencing surveillance.</title>
        <authorList>
            <person name="Harrison L.H."/>
            <person name="Van Tyne D."/>
            <person name="Marsh J.W."/>
            <person name="Griffith M.P."/>
            <person name="Snyder D.J."/>
            <person name="Cooper V.S."/>
            <person name="Mustapha M."/>
        </authorList>
    </citation>
    <scope>NUCLEOTIDE SEQUENCE</scope>
    <source>
        <strain evidence="7">STEN00092</strain>
    </source>
</reference>
<keyword evidence="4 6" id="KW-0472">Membrane</keyword>
<dbReference type="Pfam" id="PF02674">
    <property type="entry name" value="Colicin_V"/>
    <property type="match status" value="1"/>
</dbReference>
<dbReference type="OrthoDB" id="9810601at2"/>
<organism evidence="7 10">
    <name type="scientific">Stenotrophomonas maltophilia</name>
    <name type="common">Pseudomonas maltophilia</name>
    <name type="synonym">Xanthomonas maltophilia</name>
    <dbReference type="NCBI Taxonomy" id="40324"/>
    <lineage>
        <taxon>Bacteria</taxon>
        <taxon>Pseudomonadati</taxon>
        <taxon>Pseudomonadota</taxon>
        <taxon>Gammaproteobacteria</taxon>
        <taxon>Lysobacterales</taxon>
        <taxon>Lysobacteraceae</taxon>
        <taxon>Stenotrophomonas</taxon>
        <taxon>Stenotrophomonas maltophilia group</taxon>
    </lineage>
</organism>
<sequence length="259" mass="26705">MIDVVLLIVIAASTLLGMLRGFVGIVIGTLSWLLAAWAAFAFGNDAAHWWAAPAAPGGEHFVGGYLGVGIGVMIVVAVIGMVIKALVHRSMLTSLDRLLGGVLGAVRGGLIAAILLLLGSFTPLTAEPSWQRSAVRPLLNPTVAWMNSKLPHWEVPGADLLPKGLPTDALSPSALMELGKNAGAGLGKPGAAGDNGILNQVVAGSGWLRPAKAEQGDSYDPAEVRPDAPALPDSIEPGDPANVDRARGDHRGQVRPPSL</sequence>
<dbReference type="GO" id="GO:0016020">
    <property type="term" value="C:membrane"/>
    <property type="evidence" value="ECO:0007669"/>
    <property type="project" value="UniProtKB-SubCell"/>
</dbReference>
<reference evidence="8 9" key="1">
    <citation type="submission" date="2018-12" db="EMBL/GenBank/DDBJ databases">
        <authorList>
            <person name="Kartti S."/>
            <person name="Manni A."/>
            <person name="Chemao El Fihri M.W."/>
            <person name="Laamarti M."/>
            <person name="Temsamani L."/>
            <person name="El Jamali J.E."/>
            <person name="Ouadghiri M."/>
            <person name="Ibrahimi A."/>
            <person name="Filati-Maltouf A."/>
        </authorList>
    </citation>
    <scope>NUCLEOTIDE SEQUENCE [LARGE SCALE GENOMIC DNA]</scope>
    <source>
        <strain evidence="8 9">MDMC339</strain>
    </source>
</reference>
<protein>
    <submittedName>
        <fullName evidence="7">CvpA family protein</fullName>
    </submittedName>
</protein>
<evidence type="ECO:0000313" key="8">
    <source>
        <dbReference type="EMBL" id="RTQ87086.1"/>
    </source>
</evidence>
<evidence type="ECO:0000313" key="9">
    <source>
        <dbReference type="Proteomes" id="UP000271705"/>
    </source>
</evidence>
<dbReference type="RefSeq" id="WP_019336370.1">
    <property type="nucleotide sequence ID" value="NZ_CP015612.1"/>
</dbReference>
<dbReference type="PANTHER" id="PTHR36926">
    <property type="entry name" value="COLICIN V PRODUCTION PROTEIN"/>
    <property type="match status" value="1"/>
</dbReference>
<keyword evidence="3 6" id="KW-1133">Transmembrane helix</keyword>
<dbReference type="InterPro" id="IPR003825">
    <property type="entry name" value="Colicin-V_CvpA"/>
</dbReference>
<dbReference type="GO" id="GO:0009403">
    <property type="term" value="P:toxin biosynthetic process"/>
    <property type="evidence" value="ECO:0007669"/>
    <property type="project" value="InterPro"/>
</dbReference>
<evidence type="ECO:0000256" key="4">
    <source>
        <dbReference type="ARBA" id="ARBA00023136"/>
    </source>
</evidence>
<comment type="caution">
    <text evidence="7">The sequence shown here is derived from an EMBL/GenBank/DDBJ whole genome shotgun (WGS) entry which is preliminary data.</text>
</comment>
<keyword evidence="2 6" id="KW-0812">Transmembrane</keyword>
<dbReference type="Proteomes" id="UP000271705">
    <property type="component" value="Unassembled WGS sequence"/>
</dbReference>
<dbReference type="GeneID" id="86936630"/>
<feature type="compositionally biased region" description="Basic and acidic residues" evidence="5">
    <location>
        <begin position="242"/>
        <end position="252"/>
    </location>
</feature>
<evidence type="ECO:0000256" key="1">
    <source>
        <dbReference type="ARBA" id="ARBA00004141"/>
    </source>
</evidence>
<evidence type="ECO:0000256" key="5">
    <source>
        <dbReference type="SAM" id="MobiDB-lite"/>
    </source>
</evidence>
<accession>A0A0K2ITB8</accession>
<feature type="transmembrane region" description="Helical" evidence="6">
    <location>
        <begin position="21"/>
        <end position="42"/>
    </location>
</feature>
<dbReference type="AlphaFoldDB" id="A0A0K2ITB8"/>
<evidence type="ECO:0000256" key="3">
    <source>
        <dbReference type="ARBA" id="ARBA00022989"/>
    </source>
</evidence>
<dbReference type="EMBL" id="RXLZ01000052">
    <property type="protein sequence ID" value="RTQ87086.1"/>
    <property type="molecule type" value="Genomic_DNA"/>
</dbReference>